<sequence length="283" mass="28842">MKFIKGLAGIITATALLVNTTIVDAATWAYSNLNASETVVAYSADYPAQTAAAAAYWNSLAGTTVVAVTNNQADATVTIEKKDTPAGDADPNVALTYAPNGITDIYPSRIASQGVDLQTVITHELGHSLGLDHDAGSTLMAPAGGQLGGQAHDYQALKADLASHGRQLDNPAYETTNSGASSQASSSATTPASSQKATSTETAAVSEQKQPDTDTSTSADAGTSSQIAGSATVTRDATSVKASPTTATVESLPEQTKTTGQSGRLQQEVKVVIHKVSDALATK</sequence>
<keyword evidence="8" id="KW-0482">Metalloprotease</keyword>
<evidence type="ECO:0000256" key="4">
    <source>
        <dbReference type="ARBA" id="ARBA00022833"/>
    </source>
</evidence>
<dbReference type="Gene3D" id="3.40.390.10">
    <property type="entry name" value="Collagenase (Catalytic Domain)"/>
    <property type="match status" value="1"/>
</dbReference>
<dbReference type="InterPro" id="IPR024079">
    <property type="entry name" value="MetalloPept_cat_dom_sf"/>
</dbReference>
<dbReference type="GO" id="GO:0004222">
    <property type="term" value="F:metalloendopeptidase activity"/>
    <property type="evidence" value="ECO:0007669"/>
    <property type="project" value="InterPro"/>
</dbReference>
<keyword evidence="2" id="KW-0479">Metal-binding</keyword>
<dbReference type="RefSeq" id="WP_118703997.1">
    <property type="nucleotide sequence ID" value="NZ_CABJBN010000003.1"/>
</dbReference>
<feature type="region of interest" description="Disordered" evidence="5">
    <location>
        <begin position="168"/>
        <end position="264"/>
    </location>
</feature>
<dbReference type="SUPFAM" id="SSF55486">
    <property type="entry name" value="Metalloproteases ('zincins'), catalytic domain"/>
    <property type="match status" value="1"/>
</dbReference>
<comment type="caution">
    <text evidence="8">The sequence shown here is derived from an EMBL/GenBank/DDBJ whole genome shotgun (WGS) entry which is preliminary data.</text>
</comment>
<dbReference type="GO" id="GO:0008270">
    <property type="term" value="F:zinc ion binding"/>
    <property type="evidence" value="ECO:0007669"/>
    <property type="project" value="InterPro"/>
</dbReference>
<organism evidence="8 9">
    <name type="scientific">Weissella confusa</name>
    <name type="common">Lactobacillus confusus</name>
    <dbReference type="NCBI Taxonomy" id="1583"/>
    <lineage>
        <taxon>Bacteria</taxon>
        <taxon>Bacillati</taxon>
        <taxon>Bacillota</taxon>
        <taxon>Bacilli</taxon>
        <taxon>Lactobacillales</taxon>
        <taxon>Lactobacillaceae</taxon>
        <taxon>Weissella</taxon>
    </lineage>
</organism>
<evidence type="ECO:0000313" key="9">
    <source>
        <dbReference type="Proteomes" id="UP000650485"/>
    </source>
</evidence>
<proteinExistence type="predicted"/>
<protein>
    <submittedName>
        <fullName evidence="8">Matrixin family metalloprotease</fullName>
    </submittedName>
</protein>
<feature type="signal peptide" evidence="6">
    <location>
        <begin position="1"/>
        <end position="25"/>
    </location>
</feature>
<accession>A0A413FQP9</accession>
<dbReference type="Proteomes" id="UP000650485">
    <property type="component" value="Unassembled WGS sequence"/>
</dbReference>
<gene>
    <name evidence="8" type="ORF">H7R52_10885</name>
</gene>
<keyword evidence="1" id="KW-0645">Protease</keyword>
<keyword evidence="6" id="KW-0732">Signal</keyword>
<dbReference type="AlphaFoldDB" id="A0A413FQP9"/>
<dbReference type="EMBL" id="JACSZT010000008">
    <property type="protein sequence ID" value="MBC6499166.1"/>
    <property type="molecule type" value="Genomic_DNA"/>
</dbReference>
<dbReference type="GO" id="GO:0006508">
    <property type="term" value="P:proteolysis"/>
    <property type="evidence" value="ECO:0007669"/>
    <property type="project" value="UniProtKB-KW"/>
</dbReference>
<feature type="domain" description="Peptidase M10 metallopeptidase" evidence="7">
    <location>
        <begin position="83"/>
        <end position="143"/>
    </location>
</feature>
<dbReference type="InterPro" id="IPR001818">
    <property type="entry name" value="Pept_M10_metallopeptidase"/>
</dbReference>
<keyword evidence="3" id="KW-0378">Hydrolase</keyword>
<evidence type="ECO:0000313" key="8">
    <source>
        <dbReference type="EMBL" id="MBC6499166.1"/>
    </source>
</evidence>
<feature type="compositionally biased region" description="Polar residues" evidence="5">
    <location>
        <begin position="226"/>
        <end position="264"/>
    </location>
</feature>
<evidence type="ECO:0000256" key="3">
    <source>
        <dbReference type="ARBA" id="ARBA00022801"/>
    </source>
</evidence>
<name>A0A413FQP9_WEICO</name>
<evidence type="ECO:0000256" key="5">
    <source>
        <dbReference type="SAM" id="MobiDB-lite"/>
    </source>
</evidence>
<feature type="compositionally biased region" description="Low complexity" evidence="5">
    <location>
        <begin position="175"/>
        <end position="200"/>
    </location>
</feature>
<evidence type="ECO:0000256" key="6">
    <source>
        <dbReference type="SAM" id="SignalP"/>
    </source>
</evidence>
<evidence type="ECO:0000256" key="1">
    <source>
        <dbReference type="ARBA" id="ARBA00022670"/>
    </source>
</evidence>
<feature type="chain" id="PRO_5041165867" evidence="6">
    <location>
        <begin position="26"/>
        <end position="283"/>
    </location>
</feature>
<keyword evidence="4" id="KW-0862">Zinc</keyword>
<reference evidence="8" key="1">
    <citation type="submission" date="2020-08" db="EMBL/GenBank/DDBJ databases">
        <title>Complete genome sequence of Weissella confusa strain FS54 provides insights into metabolic potential.</title>
        <authorList>
            <person name="Fhoula I."/>
            <person name="Najjari A."/>
            <person name="Lekired A."/>
            <person name="Bessrour-Aouam N."/>
            <person name="Jaballah S."/>
            <person name="Klibi N."/>
            <person name="Ouzari H.-I."/>
        </authorList>
    </citation>
    <scope>NUCLEOTIDE SEQUENCE</scope>
    <source>
        <strain evidence="8">FS54</strain>
    </source>
</reference>
<dbReference type="Pfam" id="PF00413">
    <property type="entry name" value="Peptidase_M10"/>
    <property type="match status" value="1"/>
</dbReference>
<evidence type="ECO:0000259" key="7">
    <source>
        <dbReference type="Pfam" id="PF00413"/>
    </source>
</evidence>
<evidence type="ECO:0000256" key="2">
    <source>
        <dbReference type="ARBA" id="ARBA00022723"/>
    </source>
</evidence>
<dbReference type="GO" id="GO:0031012">
    <property type="term" value="C:extracellular matrix"/>
    <property type="evidence" value="ECO:0007669"/>
    <property type="project" value="InterPro"/>
</dbReference>
<feature type="compositionally biased region" description="Low complexity" evidence="5">
    <location>
        <begin position="213"/>
        <end position="225"/>
    </location>
</feature>